<name>A0A6J5VBF2_PRUAR</name>
<dbReference type="GO" id="GO:0003723">
    <property type="term" value="F:RNA binding"/>
    <property type="evidence" value="ECO:0007669"/>
    <property type="project" value="InterPro"/>
</dbReference>
<dbReference type="EMBL" id="CAEKDK010000006">
    <property type="protein sequence ID" value="CAB4285472.1"/>
    <property type="molecule type" value="Genomic_DNA"/>
</dbReference>
<reference evidence="1 2" key="1">
    <citation type="submission" date="2020-05" db="EMBL/GenBank/DDBJ databases">
        <authorList>
            <person name="Campoy J."/>
            <person name="Schneeberger K."/>
            <person name="Spophaly S."/>
        </authorList>
    </citation>
    <scope>NUCLEOTIDE SEQUENCE [LARGE SCALE GENOMIC DNA]</scope>
    <source>
        <strain evidence="1">PruArmRojPasFocal</strain>
    </source>
</reference>
<gene>
    <name evidence="1" type="ORF">CURHAP_LOCUS41286</name>
</gene>
<evidence type="ECO:0000313" key="1">
    <source>
        <dbReference type="EMBL" id="CAB4285472.1"/>
    </source>
</evidence>
<protein>
    <submittedName>
        <fullName evidence="1">Uncharacterized protein</fullName>
    </submittedName>
</protein>
<evidence type="ECO:0000313" key="2">
    <source>
        <dbReference type="Proteomes" id="UP000507222"/>
    </source>
</evidence>
<dbReference type="InterPro" id="IPR036612">
    <property type="entry name" value="KH_dom_type_1_sf"/>
</dbReference>
<dbReference type="Proteomes" id="UP000507222">
    <property type="component" value="Unassembled WGS sequence"/>
</dbReference>
<dbReference type="AlphaFoldDB" id="A0A6J5VBF2"/>
<sequence>MTNKVNMEEIIAHNMKVARSDDPYDLSVLRMHLRTTKDLQEAWPVLKSALEEYGISCALDVDALPSPPPKWINKESTANGGLYNRQQETGFGGAYEQPPVKKVYQVKTRAPQDMSDARDQTGREGTKTSFTSVYVAHGNKRLTLWFDAKVIRLARFAQPVAREPQKDGLLH</sequence>
<organism evidence="1 2">
    <name type="scientific">Prunus armeniaca</name>
    <name type="common">Apricot</name>
    <name type="synonym">Armeniaca vulgaris</name>
    <dbReference type="NCBI Taxonomy" id="36596"/>
    <lineage>
        <taxon>Eukaryota</taxon>
        <taxon>Viridiplantae</taxon>
        <taxon>Streptophyta</taxon>
        <taxon>Embryophyta</taxon>
        <taxon>Tracheophyta</taxon>
        <taxon>Spermatophyta</taxon>
        <taxon>Magnoliopsida</taxon>
        <taxon>eudicotyledons</taxon>
        <taxon>Gunneridae</taxon>
        <taxon>Pentapetalae</taxon>
        <taxon>rosids</taxon>
        <taxon>fabids</taxon>
        <taxon>Rosales</taxon>
        <taxon>Rosaceae</taxon>
        <taxon>Amygdaloideae</taxon>
        <taxon>Amygdaleae</taxon>
        <taxon>Prunus</taxon>
    </lineage>
</organism>
<proteinExistence type="predicted"/>
<accession>A0A6J5VBF2</accession>
<dbReference type="Gene3D" id="3.30.1370.10">
    <property type="entry name" value="K Homology domain, type 1"/>
    <property type="match status" value="1"/>
</dbReference>